<dbReference type="CDD" id="cd05233">
    <property type="entry name" value="SDR_c"/>
    <property type="match status" value="1"/>
</dbReference>
<dbReference type="SUPFAM" id="SSF51735">
    <property type="entry name" value="NAD(P)-binding Rossmann-fold domains"/>
    <property type="match status" value="1"/>
</dbReference>
<dbReference type="Gene3D" id="3.40.50.720">
    <property type="entry name" value="NAD(P)-binding Rossmann-like Domain"/>
    <property type="match status" value="1"/>
</dbReference>
<dbReference type="EMBL" id="JYIW01000015">
    <property type="protein sequence ID" value="KJL32069.1"/>
    <property type="molecule type" value="Genomic_DNA"/>
</dbReference>
<proteinExistence type="inferred from homology"/>
<dbReference type="InterPro" id="IPR050259">
    <property type="entry name" value="SDR"/>
</dbReference>
<dbReference type="InterPro" id="IPR036291">
    <property type="entry name" value="NAD(P)-bd_dom_sf"/>
</dbReference>
<dbReference type="PROSITE" id="PS00061">
    <property type="entry name" value="ADH_SHORT"/>
    <property type="match status" value="1"/>
</dbReference>
<dbReference type="InterPro" id="IPR020904">
    <property type="entry name" value="Sc_DH/Rdtase_CS"/>
</dbReference>
<dbReference type="EC" id="1.1.1.30" evidence="3"/>
<dbReference type="Proteomes" id="UP000033640">
    <property type="component" value="Unassembled WGS sequence"/>
</dbReference>
<evidence type="ECO:0000313" key="3">
    <source>
        <dbReference type="EMBL" id="KJL32069.1"/>
    </source>
</evidence>
<dbReference type="FunFam" id="3.40.50.720:FF:000084">
    <property type="entry name" value="Short-chain dehydrogenase reductase"/>
    <property type="match status" value="1"/>
</dbReference>
<dbReference type="AlphaFoldDB" id="A0A0F0LHC9"/>
<evidence type="ECO:0000256" key="1">
    <source>
        <dbReference type="ARBA" id="ARBA00006484"/>
    </source>
</evidence>
<dbReference type="Pfam" id="PF13561">
    <property type="entry name" value="adh_short_C2"/>
    <property type="match status" value="1"/>
</dbReference>
<sequence>MLIELTGRTALVTGSTQGIGLAIATTLADAGARVAVNGRAGDTVASVIAALREEHADRDLVAAPGDVTDVAGADAVLAATGDIDILVNNLGIFGAMPALDITDDDWRRYFDVNVLAAVRLIRSALPGMKERGWGRVLNIASDSAVVIPAEMIHYGMSKTALLAVSRGFAKDAAGTGVTVNSVLAGPTHTGGVEDFVYELVDRSLPWDEAQREFMRLHRPQSLLQRLIEPEEIANMVAYLSSPLASATTGAAVRVDGGYIDSIVP</sequence>
<dbReference type="PRINTS" id="PR00081">
    <property type="entry name" value="GDHRDH"/>
</dbReference>
<dbReference type="PRINTS" id="PR00080">
    <property type="entry name" value="SDRFAMILY"/>
</dbReference>
<evidence type="ECO:0000256" key="2">
    <source>
        <dbReference type="ARBA" id="ARBA00023002"/>
    </source>
</evidence>
<protein>
    <submittedName>
        <fullName evidence="3">D-beta-hydroxybutyrate dehydrogenase</fullName>
        <ecNumber evidence="3">1.1.1.30</ecNumber>
    </submittedName>
</protein>
<dbReference type="RefSeq" id="WP_045277780.1">
    <property type="nucleotide sequence ID" value="NZ_JYIW01000015.1"/>
</dbReference>
<dbReference type="InterPro" id="IPR002347">
    <property type="entry name" value="SDR_fam"/>
</dbReference>
<comment type="caution">
    <text evidence="3">The sequence shown here is derived from an EMBL/GenBank/DDBJ whole genome shotgun (WGS) entry which is preliminary data.</text>
</comment>
<dbReference type="PANTHER" id="PTHR42879">
    <property type="entry name" value="3-OXOACYL-(ACYL-CARRIER-PROTEIN) REDUCTASE"/>
    <property type="match status" value="1"/>
</dbReference>
<gene>
    <name evidence="3" type="primary">bdhA_2</name>
    <name evidence="3" type="ORF">RS83_00343</name>
</gene>
<accession>A0A0F0LHC9</accession>
<name>A0A0F0LHC9_9MICO</name>
<dbReference type="PATRIC" id="fig|82380.11.peg.358"/>
<dbReference type="GO" id="GO:0003858">
    <property type="term" value="F:3-hydroxybutyrate dehydrogenase activity"/>
    <property type="evidence" value="ECO:0007669"/>
    <property type="project" value="UniProtKB-EC"/>
</dbReference>
<reference evidence="3 4" key="1">
    <citation type="submission" date="2015-02" db="EMBL/GenBank/DDBJ databases">
        <title>Draft genome sequences of ten Microbacterium spp. with emphasis on heavy metal contaminated environments.</title>
        <authorList>
            <person name="Corretto E."/>
        </authorList>
    </citation>
    <scope>NUCLEOTIDE SEQUENCE [LARGE SCALE GENOMIC DNA]</scope>
    <source>
        <strain evidence="3 4">BEL4b</strain>
    </source>
</reference>
<comment type="similarity">
    <text evidence="1">Belongs to the short-chain dehydrogenases/reductases (SDR) family.</text>
</comment>
<dbReference type="GO" id="GO:0032787">
    <property type="term" value="P:monocarboxylic acid metabolic process"/>
    <property type="evidence" value="ECO:0007669"/>
    <property type="project" value="UniProtKB-ARBA"/>
</dbReference>
<dbReference type="OrthoDB" id="9793325at2"/>
<keyword evidence="2 3" id="KW-0560">Oxidoreductase</keyword>
<dbReference type="PANTHER" id="PTHR42879:SF2">
    <property type="entry name" value="3-OXOACYL-[ACYL-CARRIER-PROTEIN] REDUCTASE FABG"/>
    <property type="match status" value="1"/>
</dbReference>
<evidence type="ECO:0000313" key="4">
    <source>
        <dbReference type="Proteomes" id="UP000033640"/>
    </source>
</evidence>
<organism evidence="3 4">
    <name type="scientific">Microbacterium oxydans</name>
    <dbReference type="NCBI Taxonomy" id="82380"/>
    <lineage>
        <taxon>Bacteria</taxon>
        <taxon>Bacillati</taxon>
        <taxon>Actinomycetota</taxon>
        <taxon>Actinomycetes</taxon>
        <taxon>Micrococcales</taxon>
        <taxon>Microbacteriaceae</taxon>
        <taxon>Microbacterium</taxon>
    </lineage>
</organism>